<evidence type="ECO:0000256" key="1">
    <source>
        <dbReference type="SAM" id="MobiDB-lite"/>
    </source>
</evidence>
<feature type="compositionally biased region" description="Basic and acidic residues" evidence="1">
    <location>
        <begin position="19"/>
        <end position="31"/>
    </location>
</feature>
<gene>
    <name evidence="2" type="ORF">AVDCRST_MAG05-2769</name>
</gene>
<reference evidence="2" key="1">
    <citation type="submission" date="2020-02" db="EMBL/GenBank/DDBJ databases">
        <authorList>
            <person name="Meier V. D."/>
        </authorList>
    </citation>
    <scope>NUCLEOTIDE SEQUENCE</scope>
    <source>
        <strain evidence="2">AVDCRST_MAG05</strain>
    </source>
</reference>
<proteinExistence type="predicted"/>
<organism evidence="2">
    <name type="scientific">uncultured Rubrobacteraceae bacterium</name>
    <dbReference type="NCBI Taxonomy" id="349277"/>
    <lineage>
        <taxon>Bacteria</taxon>
        <taxon>Bacillati</taxon>
        <taxon>Actinomycetota</taxon>
        <taxon>Rubrobacteria</taxon>
        <taxon>Rubrobacterales</taxon>
        <taxon>Rubrobacteraceae</taxon>
        <taxon>environmental samples</taxon>
    </lineage>
</organism>
<dbReference type="EMBL" id="CADCVM010000302">
    <property type="protein sequence ID" value="CAA9506675.1"/>
    <property type="molecule type" value="Genomic_DNA"/>
</dbReference>
<evidence type="ECO:0000313" key="2">
    <source>
        <dbReference type="EMBL" id="CAA9506675.1"/>
    </source>
</evidence>
<protein>
    <submittedName>
        <fullName evidence="2">Uncharacterized protein</fullName>
    </submittedName>
</protein>
<accession>A0A6J4SVS3</accession>
<feature type="non-terminal residue" evidence="2">
    <location>
        <position position="1"/>
    </location>
</feature>
<dbReference type="AlphaFoldDB" id="A0A6J4SVS3"/>
<feature type="region of interest" description="Disordered" evidence="1">
    <location>
        <begin position="1"/>
        <end position="129"/>
    </location>
</feature>
<sequence length="129" mass="13181">EGRGLAFGGSHPTTLDGGRLGEPRPGGRHDAGPPPKRGRSGLGGPRAPHAPSRRRGRGPGRGTAAGPPPGAVDGGPGAPERRHRPRLRPRPGGGTPPTRTRGGRGRPDGRVNPRRLLAFAPAPEGPYPV</sequence>
<name>A0A6J4SVS3_9ACTN</name>
<feature type="non-terminal residue" evidence="2">
    <location>
        <position position="129"/>
    </location>
</feature>